<dbReference type="FunFam" id="2.30.42.10:FF:000038">
    <property type="entry name" value="Multiple PDZ domain protein isoform X1"/>
    <property type="match status" value="1"/>
</dbReference>
<dbReference type="CDD" id="cd06673">
    <property type="entry name" value="PDZ10_MUPP1-PDZ8_PATJ-like"/>
    <property type="match status" value="1"/>
</dbReference>
<dbReference type="PANTHER" id="PTHR19964:SF92">
    <property type="entry name" value="PATJ HOMOLOG"/>
    <property type="match status" value="1"/>
</dbReference>
<dbReference type="Proteomes" id="UP000593567">
    <property type="component" value="Unassembled WGS sequence"/>
</dbReference>
<reference evidence="3" key="1">
    <citation type="submission" date="2020-06" db="EMBL/GenBank/DDBJ databases">
        <title>Draft genome of Bugula neritina, a colonial animal packing powerful symbionts and potential medicines.</title>
        <authorList>
            <person name="Rayko M."/>
        </authorList>
    </citation>
    <scope>NUCLEOTIDE SEQUENCE [LARGE SCALE GENOMIC DNA]</scope>
    <source>
        <strain evidence="3">Kwan_BN1</strain>
    </source>
</reference>
<dbReference type="CDD" id="cd06674">
    <property type="entry name" value="PDZ11_MUPP1-PDZ9_PATJ-like"/>
    <property type="match status" value="1"/>
</dbReference>
<dbReference type="Pfam" id="PF00595">
    <property type="entry name" value="PDZ"/>
    <property type="match status" value="7"/>
</dbReference>
<dbReference type="Gene3D" id="2.30.42.10">
    <property type="match status" value="7"/>
</dbReference>
<proteinExistence type="predicted"/>
<dbReference type="SUPFAM" id="SSF50156">
    <property type="entry name" value="PDZ domain-like"/>
    <property type="match status" value="7"/>
</dbReference>
<feature type="domain" description="PDZ" evidence="2">
    <location>
        <begin position="155"/>
        <end position="221"/>
    </location>
</feature>
<dbReference type="InterPro" id="IPR036034">
    <property type="entry name" value="PDZ_sf"/>
</dbReference>
<comment type="caution">
    <text evidence="3">The sequence shown here is derived from an EMBL/GenBank/DDBJ whole genome shotgun (WGS) entry which is preliminary data.</text>
</comment>
<dbReference type="InterPro" id="IPR001478">
    <property type="entry name" value="PDZ"/>
</dbReference>
<feature type="domain" description="PDZ" evidence="2">
    <location>
        <begin position="280"/>
        <end position="362"/>
    </location>
</feature>
<dbReference type="AlphaFoldDB" id="A0A7J7KSJ4"/>
<dbReference type="PANTHER" id="PTHR19964">
    <property type="entry name" value="MULTIPLE PDZ DOMAIN PROTEIN"/>
    <property type="match status" value="1"/>
</dbReference>
<gene>
    <name evidence="3" type="ORF">EB796_000499</name>
</gene>
<evidence type="ECO:0000259" key="2">
    <source>
        <dbReference type="PROSITE" id="PS50106"/>
    </source>
</evidence>
<name>A0A7J7KSJ4_BUGNE</name>
<feature type="domain" description="PDZ" evidence="2">
    <location>
        <begin position="416"/>
        <end position="499"/>
    </location>
</feature>
<dbReference type="EMBL" id="VXIV02000069">
    <property type="protein sequence ID" value="KAF6041161.1"/>
    <property type="molecule type" value="Genomic_DNA"/>
</dbReference>
<feature type="compositionally biased region" description="Low complexity" evidence="1">
    <location>
        <begin position="80"/>
        <end position="92"/>
    </location>
</feature>
<accession>A0A7J7KSJ4</accession>
<feature type="compositionally biased region" description="Low complexity" evidence="1">
    <location>
        <begin position="704"/>
        <end position="715"/>
    </location>
</feature>
<feature type="compositionally biased region" description="Polar residues" evidence="1">
    <location>
        <begin position="106"/>
        <end position="123"/>
    </location>
</feature>
<evidence type="ECO:0000313" key="4">
    <source>
        <dbReference type="Proteomes" id="UP000593567"/>
    </source>
</evidence>
<feature type="region of interest" description="Disordered" evidence="1">
    <location>
        <begin position="80"/>
        <end position="130"/>
    </location>
</feature>
<dbReference type="SMART" id="SM00228">
    <property type="entry name" value="PDZ"/>
    <property type="match status" value="7"/>
</dbReference>
<dbReference type="InterPro" id="IPR051342">
    <property type="entry name" value="PDZ_scaffold"/>
</dbReference>
<feature type="domain" description="PDZ" evidence="2">
    <location>
        <begin position="13"/>
        <end position="73"/>
    </location>
</feature>
<feature type="domain" description="PDZ" evidence="2">
    <location>
        <begin position="512"/>
        <end position="594"/>
    </location>
</feature>
<dbReference type="OrthoDB" id="6022711at2759"/>
<dbReference type="CDD" id="cd06676">
    <property type="entry name" value="PDZ13_MUPP1-like"/>
    <property type="match status" value="1"/>
</dbReference>
<feature type="domain" description="PDZ" evidence="2">
    <location>
        <begin position="625"/>
        <end position="707"/>
    </location>
</feature>
<evidence type="ECO:0000256" key="1">
    <source>
        <dbReference type="SAM" id="MobiDB-lite"/>
    </source>
</evidence>
<organism evidence="3 4">
    <name type="scientific">Bugula neritina</name>
    <name type="common">Brown bryozoan</name>
    <name type="synonym">Sertularia neritina</name>
    <dbReference type="NCBI Taxonomy" id="10212"/>
    <lineage>
        <taxon>Eukaryota</taxon>
        <taxon>Metazoa</taxon>
        <taxon>Spiralia</taxon>
        <taxon>Lophotrochozoa</taxon>
        <taxon>Bryozoa</taxon>
        <taxon>Gymnolaemata</taxon>
        <taxon>Cheilostomatida</taxon>
        <taxon>Flustrina</taxon>
        <taxon>Buguloidea</taxon>
        <taxon>Bugulidae</taxon>
        <taxon>Bugula</taxon>
    </lineage>
</organism>
<keyword evidence="4" id="KW-1185">Reference proteome</keyword>
<evidence type="ECO:0000313" key="3">
    <source>
        <dbReference type="EMBL" id="KAF6041161.1"/>
    </source>
</evidence>
<sequence length="817" mass="87345">MDMFHLSPEKAIAGIFIKNVLEASPAGRSGLLRTGDRILKVNGVSLERASHDQAVEVIKAAGNPVEFVVQSLVEDSLENSDSVSSVSSPALSHTPVAAPPHPRQISELSRTTTNSHNTSINATSLSSDSESEDEFGYTWKKLRRKYRALAGELHIVELKRTTRGEKLGMDLLGDNSDLYVSDINNEGVVAQDGRIKIGDQILEVNGEILHQQPVTTASRILASVYSNNIKVVLVRHSDLDDRLGRSPNYRELKAVLNKSQANHSHHSSELDFTNFHKLEQIELERGSKGLGFAIMDGSISGEKGIFIKTVIPGGPAASSKLCVGDQLLAVNNISVVETSYEKVIELLRSQVGSVSLIVSPHPGSPEMIHSQSGKDNGDILHATLRNTAVQDTASESSEEDDAGALSRPVVPGQEIHILIDKGQTGLGLSIVGGSDTLLGAIIIHEVYPEGAAARDGRLLAGDQILEVSGNDLRNATHDEAIQYLRQTPIKVSMIVFRDAEQYKEEDLYDKFTVVLNKPSNRGLGLSIVGKRNDVGVFISDVVAGGIAEKDGRLCQGDQIMSVNEHDMRQMSQEEAVNVLKSVSGRVELVIGRLKLGSGHNSRQNSISDGELNYSGSISKFSHRRKVVLDKDRNGALGISIAGGVGSPIGDRPVIIAYAQGHAASKVAVGEQIIAINGQSTEVMTHKEAVALLKQAQGSVEIEVAPAAEESSSAEENSGDESSVKGQNEVIEVVLVKGSEGLGFSIVGGFGSPHGNLPIYIKTVFERGAASNDGRLKRGDRIISVNGHKLDGATHEEAVSVLKNSKGTIRLEVVPAPT</sequence>
<protein>
    <submittedName>
        <fullName evidence="3">MPDZ</fullName>
    </submittedName>
</protein>
<feature type="region of interest" description="Disordered" evidence="1">
    <location>
        <begin position="704"/>
        <end position="724"/>
    </location>
</feature>
<dbReference type="PROSITE" id="PS50106">
    <property type="entry name" value="PDZ"/>
    <property type="match status" value="7"/>
</dbReference>
<feature type="domain" description="PDZ" evidence="2">
    <location>
        <begin position="731"/>
        <end position="816"/>
    </location>
</feature>
<dbReference type="CDD" id="cd00136">
    <property type="entry name" value="PDZ_canonical"/>
    <property type="match status" value="1"/>
</dbReference>